<protein>
    <submittedName>
        <fullName evidence="1">Uncharacterized protein</fullName>
    </submittedName>
</protein>
<reference evidence="1" key="1">
    <citation type="submission" date="2023-02" db="EMBL/GenBank/DDBJ databases">
        <authorList>
            <person name="Veilleux F.I."/>
            <person name="Ayyash I.E."/>
            <person name="Page S.T."/>
        </authorList>
    </citation>
    <scope>NUCLEOTIDE SEQUENCE</scope>
</reference>
<sequence length="139" mass="15546">MRDIKVIEAEISKLQAELADAKAEQSMRISAVYILKNLGWTFDYKNGGWHKPLPSPVKPTIFDRDTMTHIKAGDWIKYDTGLTGGYGYVRSVHGKYAKFSTVTGATPRGAIVSDRTDTIHVNFMKVVSHAEILKAKTFK</sequence>
<keyword evidence="2" id="KW-1185">Reference proteome</keyword>
<gene>
    <name evidence="1" type="ORF">TARRARE_18</name>
</gene>
<evidence type="ECO:0000313" key="2">
    <source>
        <dbReference type="Proteomes" id="UP001222071"/>
    </source>
</evidence>
<organism evidence="1 2">
    <name type="scientific">Escherichia phage vB_Ec_Tarrare</name>
    <dbReference type="NCBI Taxonomy" id="3032379"/>
    <lineage>
        <taxon>Viruses</taxon>
        <taxon>Duplodnaviria</taxon>
        <taxon>Heunggongvirae</taxon>
        <taxon>Uroviricota</taxon>
        <taxon>Caudoviricetes</taxon>
        <taxon>Autographivirales</taxon>
        <taxon>Autotranscriptaviridae</taxon>
        <taxon>Studiervirinae</taxon>
        <taxon>Rindgevirus</taxon>
        <taxon>Rindgevirus tarrare</taxon>
    </lineage>
</organism>
<dbReference type="Proteomes" id="UP001222071">
    <property type="component" value="Segment"/>
</dbReference>
<accession>A0AAF0ICR1</accession>
<evidence type="ECO:0000313" key="1">
    <source>
        <dbReference type="EMBL" id="WEU68264.1"/>
    </source>
</evidence>
<dbReference type="EMBL" id="OQ507919">
    <property type="protein sequence ID" value="WEU68264.1"/>
    <property type="molecule type" value="Genomic_DNA"/>
</dbReference>
<proteinExistence type="predicted"/>
<name>A0AAF0ICR1_9CAUD</name>